<dbReference type="NCBIfam" id="TIGR00254">
    <property type="entry name" value="GGDEF"/>
    <property type="match status" value="1"/>
</dbReference>
<feature type="transmembrane region" description="Helical" evidence="1">
    <location>
        <begin position="164"/>
        <end position="184"/>
    </location>
</feature>
<sequence>MSTPRRFTLVTSATELPPVPLVPAERDERATMARWGGALWLLAAAVAGAGQLVPGVPHDHSGLVWALVAGLGAYGAACLWGVIPWARLSINWHVAAVLAFQPLLALGLWATGGINSYVTPILPLAMLYIAYFFPTRMAWIGISALVLAAASPLIYTPIDEDLALARVLAFALACEGFTLTLQALKGRLISAERRQRELAHVDPLTGLANRRGFDLALTNALRAAGAPTQGRRSSDTAPRVALLIVDVDDFKLVNDRYGHTAGDAVLRQLALRAGIAIRPGDCLARIGGDELALVAPGAGERGALRLSSALLRAASEVRPAPDAPPLSLTVAWALYPRDGHDEDALFQVADQRLHASKGHRPAHRSR</sequence>
<dbReference type="Gene3D" id="3.30.70.270">
    <property type="match status" value="1"/>
</dbReference>
<feature type="transmembrane region" description="Helical" evidence="1">
    <location>
        <begin position="35"/>
        <end position="56"/>
    </location>
</feature>
<dbReference type="InterPro" id="IPR052163">
    <property type="entry name" value="DGC-Regulatory_Protein"/>
</dbReference>
<dbReference type="Pfam" id="PF00990">
    <property type="entry name" value="GGDEF"/>
    <property type="match status" value="1"/>
</dbReference>
<keyword evidence="1" id="KW-0812">Transmembrane</keyword>
<dbReference type="CDD" id="cd01949">
    <property type="entry name" value="GGDEF"/>
    <property type="match status" value="1"/>
</dbReference>
<reference evidence="3" key="1">
    <citation type="journal article" date="2022" name="Int. J. Syst. Evol. Microbiol.">
        <title>Pseudomonas aegrilactucae sp. nov. and Pseudomonas morbosilactucae sp. nov., pathogens causing bacterial rot of lettuce in Japan.</title>
        <authorList>
            <person name="Sawada H."/>
            <person name="Fujikawa T."/>
            <person name="Satou M."/>
        </authorList>
    </citation>
    <scope>NUCLEOTIDE SEQUENCE</scope>
    <source>
        <strain evidence="3">0166_1</strain>
    </source>
</reference>
<dbReference type="PROSITE" id="PS50887">
    <property type="entry name" value="GGDEF"/>
    <property type="match status" value="1"/>
</dbReference>
<dbReference type="PANTHER" id="PTHR46663">
    <property type="entry name" value="DIGUANYLATE CYCLASE DGCT-RELATED"/>
    <property type="match status" value="1"/>
</dbReference>
<accession>A0A9E6XZV3</accession>
<keyword evidence="4" id="KW-1185">Reference proteome</keyword>
<organism evidence="3 4">
    <name type="scientific">Capillimicrobium parvum</name>
    <dbReference type="NCBI Taxonomy" id="2884022"/>
    <lineage>
        <taxon>Bacteria</taxon>
        <taxon>Bacillati</taxon>
        <taxon>Actinomycetota</taxon>
        <taxon>Thermoleophilia</taxon>
        <taxon>Solirubrobacterales</taxon>
        <taxon>Capillimicrobiaceae</taxon>
        <taxon>Capillimicrobium</taxon>
    </lineage>
</organism>
<dbReference type="Proteomes" id="UP001162834">
    <property type="component" value="Chromosome"/>
</dbReference>
<evidence type="ECO:0000313" key="3">
    <source>
        <dbReference type="EMBL" id="UGS37376.1"/>
    </source>
</evidence>
<dbReference type="KEGG" id="sbae:DSM104329_03791"/>
<evidence type="ECO:0000313" key="4">
    <source>
        <dbReference type="Proteomes" id="UP001162834"/>
    </source>
</evidence>
<dbReference type="PANTHER" id="PTHR46663:SF4">
    <property type="entry name" value="DIGUANYLATE CYCLASE DGCT-RELATED"/>
    <property type="match status" value="1"/>
</dbReference>
<feature type="domain" description="GGDEF" evidence="2">
    <location>
        <begin position="238"/>
        <end position="366"/>
    </location>
</feature>
<proteinExistence type="predicted"/>
<feature type="transmembrane region" description="Helical" evidence="1">
    <location>
        <begin position="90"/>
        <end position="110"/>
    </location>
</feature>
<dbReference type="InterPro" id="IPR000160">
    <property type="entry name" value="GGDEF_dom"/>
</dbReference>
<dbReference type="InterPro" id="IPR043128">
    <property type="entry name" value="Rev_trsase/Diguanyl_cyclase"/>
</dbReference>
<dbReference type="InterPro" id="IPR029787">
    <property type="entry name" value="Nucleotide_cyclase"/>
</dbReference>
<name>A0A9E6XZV3_9ACTN</name>
<keyword evidence="1" id="KW-0472">Membrane</keyword>
<dbReference type="EMBL" id="CP087164">
    <property type="protein sequence ID" value="UGS37376.1"/>
    <property type="molecule type" value="Genomic_DNA"/>
</dbReference>
<gene>
    <name evidence="3" type="ORF">DSM104329_03791</name>
</gene>
<feature type="transmembrane region" description="Helical" evidence="1">
    <location>
        <begin position="62"/>
        <end position="83"/>
    </location>
</feature>
<evidence type="ECO:0000259" key="2">
    <source>
        <dbReference type="PROSITE" id="PS50887"/>
    </source>
</evidence>
<dbReference type="SMART" id="SM00267">
    <property type="entry name" value="GGDEF"/>
    <property type="match status" value="1"/>
</dbReference>
<feature type="transmembrane region" description="Helical" evidence="1">
    <location>
        <begin position="138"/>
        <end position="158"/>
    </location>
</feature>
<dbReference type="RefSeq" id="WP_259311432.1">
    <property type="nucleotide sequence ID" value="NZ_CP087164.1"/>
</dbReference>
<dbReference type="AlphaFoldDB" id="A0A9E6XZV3"/>
<evidence type="ECO:0000256" key="1">
    <source>
        <dbReference type="SAM" id="Phobius"/>
    </source>
</evidence>
<dbReference type="SUPFAM" id="SSF55073">
    <property type="entry name" value="Nucleotide cyclase"/>
    <property type="match status" value="1"/>
</dbReference>
<keyword evidence="1" id="KW-1133">Transmembrane helix</keyword>
<protein>
    <recommendedName>
        <fullName evidence="2">GGDEF domain-containing protein</fullName>
    </recommendedName>
</protein>